<evidence type="ECO:0000313" key="1">
    <source>
        <dbReference type="EMBL" id="MEQ2232918.1"/>
    </source>
</evidence>
<dbReference type="Proteomes" id="UP001482620">
    <property type="component" value="Unassembled WGS sequence"/>
</dbReference>
<organism evidence="1 2">
    <name type="scientific">Ilyodon furcidens</name>
    <name type="common">goldbreast splitfin</name>
    <dbReference type="NCBI Taxonomy" id="33524"/>
    <lineage>
        <taxon>Eukaryota</taxon>
        <taxon>Metazoa</taxon>
        <taxon>Chordata</taxon>
        <taxon>Craniata</taxon>
        <taxon>Vertebrata</taxon>
        <taxon>Euteleostomi</taxon>
        <taxon>Actinopterygii</taxon>
        <taxon>Neopterygii</taxon>
        <taxon>Teleostei</taxon>
        <taxon>Neoteleostei</taxon>
        <taxon>Acanthomorphata</taxon>
        <taxon>Ovalentaria</taxon>
        <taxon>Atherinomorphae</taxon>
        <taxon>Cyprinodontiformes</taxon>
        <taxon>Goodeidae</taxon>
        <taxon>Ilyodon</taxon>
    </lineage>
</organism>
<comment type="caution">
    <text evidence="1">The sequence shown here is derived from an EMBL/GenBank/DDBJ whole genome shotgun (WGS) entry which is preliminary data.</text>
</comment>
<dbReference type="EMBL" id="JAHRIQ010036250">
    <property type="protein sequence ID" value="MEQ2232918.1"/>
    <property type="molecule type" value="Genomic_DNA"/>
</dbReference>
<evidence type="ECO:0000313" key="2">
    <source>
        <dbReference type="Proteomes" id="UP001482620"/>
    </source>
</evidence>
<reference evidence="1 2" key="1">
    <citation type="submission" date="2021-06" db="EMBL/GenBank/DDBJ databases">
        <authorList>
            <person name="Palmer J.M."/>
        </authorList>
    </citation>
    <scope>NUCLEOTIDE SEQUENCE [LARGE SCALE GENOMIC DNA]</scope>
    <source>
        <strain evidence="2">if_2019</strain>
        <tissue evidence="1">Muscle</tissue>
    </source>
</reference>
<proteinExistence type="predicted"/>
<gene>
    <name evidence="1" type="ORF">ILYODFUR_016431</name>
</gene>
<name>A0ABV0TM22_9TELE</name>
<protein>
    <submittedName>
        <fullName evidence="1">Uncharacterized protein</fullName>
    </submittedName>
</protein>
<accession>A0ABV0TM22</accession>
<keyword evidence="2" id="KW-1185">Reference proteome</keyword>
<sequence>MFNFLSSPRWEWMTLIISQFNMYSEEMPLLVLGHTAEEHGEHYLGLAGSVCTINENKQEAQQEFTLETTSHQEHENEELILDKTSEYEDLTEEVQDDALPDGIPCDVLSS</sequence>